<protein>
    <submittedName>
        <fullName evidence="1">Uncharacterized protein</fullName>
    </submittedName>
</protein>
<sequence>MRIDPYLDRIEYHGSREPTTETLRQLHRAHMLA</sequence>
<reference evidence="1" key="1">
    <citation type="submission" date="2018-05" db="EMBL/GenBank/DDBJ databases">
        <authorList>
            <person name="Lanie J.A."/>
            <person name="Ng W.-L."/>
            <person name="Kazmierczak K.M."/>
            <person name="Andrzejewski T.M."/>
            <person name="Davidsen T.M."/>
            <person name="Wayne K.J."/>
            <person name="Tettelin H."/>
            <person name="Glass J.I."/>
            <person name="Rusch D."/>
            <person name="Podicherti R."/>
            <person name="Tsui H.-C.T."/>
            <person name="Winkler M.E."/>
        </authorList>
    </citation>
    <scope>NUCLEOTIDE SEQUENCE</scope>
</reference>
<organism evidence="1">
    <name type="scientific">marine metagenome</name>
    <dbReference type="NCBI Taxonomy" id="408172"/>
    <lineage>
        <taxon>unclassified sequences</taxon>
        <taxon>metagenomes</taxon>
        <taxon>ecological metagenomes</taxon>
    </lineage>
</organism>
<name>A0A381ZE25_9ZZZZ</name>
<dbReference type="InterPro" id="IPR038765">
    <property type="entry name" value="Papain-like_cys_pep_sf"/>
</dbReference>
<gene>
    <name evidence="1" type="ORF">METZ01_LOCUS139871</name>
</gene>
<dbReference type="Gene3D" id="3.30.2140.10">
    <property type="entry name" value="Arylamine N-acetyltransferase"/>
    <property type="match status" value="1"/>
</dbReference>
<proteinExistence type="predicted"/>
<dbReference type="AlphaFoldDB" id="A0A381ZE25"/>
<dbReference type="EMBL" id="UINC01020811">
    <property type="protein sequence ID" value="SVA87017.1"/>
    <property type="molecule type" value="Genomic_DNA"/>
</dbReference>
<dbReference type="SUPFAM" id="SSF54001">
    <property type="entry name" value="Cysteine proteinases"/>
    <property type="match status" value="1"/>
</dbReference>
<feature type="non-terminal residue" evidence="1">
    <location>
        <position position="33"/>
    </location>
</feature>
<accession>A0A381ZE25</accession>
<evidence type="ECO:0000313" key="1">
    <source>
        <dbReference type="EMBL" id="SVA87017.1"/>
    </source>
</evidence>